<proteinExistence type="predicted"/>
<dbReference type="AlphaFoldDB" id="A0A1N7J1A6"/>
<dbReference type="EMBL" id="FTOC01000003">
    <property type="protein sequence ID" value="SIS43001.1"/>
    <property type="molecule type" value="Genomic_DNA"/>
</dbReference>
<name>A0A1N7J1A6_9BACI</name>
<feature type="domain" description="DUF8042" evidence="1">
    <location>
        <begin position="4"/>
        <end position="120"/>
    </location>
</feature>
<dbReference type="Proteomes" id="UP000187608">
    <property type="component" value="Unassembled WGS sequence"/>
</dbReference>
<dbReference type="STRING" id="570947.SAMN05421687_103148"/>
<dbReference type="Pfam" id="PF26154">
    <property type="entry name" value="DUF8042"/>
    <property type="match status" value="1"/>
</dbReference>
<dbReference type="RefSeq" id="WP_076557680.1">
    <property type="nucleotide sequence ID" value="NZ_FTOC01000003.1"/>
</dbReference>
<evidence type="ECO:0000313" key="2">
    <source>
        <dbReference type="EMBL" id="SIS43001.1"/>
    </source>
</evidence>
<protein>
    <recommendedName>
        <fullName evidence="1">DUF8042 domain-containing protein</fullName>
    </recommendedName>
</protein>
<organism evidence="2 3">
    <name type="scientific">Salimicrobium flavidum</name>
    <dbReference type="NCBI Taxonomy" id="570947"/>
    <lineage>
        <taxon>Bacteria</taxon>
        <taxon>Bacillati</taxon>
        <taxon>Bacillota</taxon>
        <taxon>Bacilli</taxon>
        <taxon>Bacillales</taxon>
        <taxon>Bacillaceae</taxon>
        <taxon>Salimicrobium</taxon>
    </lineage>
</organism>
<dbReference type="OrthoDB" id="2691503at2"/>
<keyword evidence="3" id="KW-1185">Reference proteome</keyword>
<dbReference type="InterPro" id="IPR058355">
    <property type="entry name" value="DUF8042"/>
</dbReference>
<reference evidence="3" key="1">
    <citation type="submission" date="2017-01" db="EMBL/GenBank/DDBJ databases">
        <authorList>
            <person name="Varghese N."/>
            <person name="Submissions S."/>
        </authorList>
    </citation>
    <scope>NUCLEOTIDE SEQUENCE [LARGE SCALE GENOMIC DNA]</scope>
    <source>
        <strain evidence="3">DSM 23127</strain>
    </source>
</reference>
<gene>
    <name evidence="2" type="ORF">SAMN05421687_103148</name>
</gene>
<evidence type="ECO:0000313" key="3">
    <source>
        <dbReference type="Proteomes" id="UP000187608"/>
    </source>
</evidence>
<evidence type="ECO:0000259" key="1">
    <source>
        <dbReference type="Pfam" id="PF26154"/>
    </source>
</evidence>
<accession>A0A1N7J1A6</accession>
<sequence length="124" mass="14619">MTITEENQTFLESYSATIDAVGEGFEYLAESISENAPPETERVFRDIVVAMEQIATANEQLQTVLEEDIENLQTDFRDVTALFSRWFEKQINEEKRVLIQTKVLPHYEAWRREMQKQIRPYIDN</sequence>